<keyword evidence="10" id="KW-1185">Reference proteome</keyword>
<dbReference type="GO" id="GO:0003995">
    <property type="term" value="F:acyl-CoA dehydrogenase activity"/>
    <property type="evidence" value="ECO:0007669"/>
    <property type="project" value="TreeGrafter"/>
</dbReference>
<dbReference type="InterPro" id="IPR036250">
    <property type="entry name" value="AcylCo_DH-like_C"/>
</dbReference>
<dbReference type="Gene3D" id="2.40.110.10">
    <property type="entry name" value="Butyryl-CoA Dehydrogenase, subunit A, domain 2"/>
    <property type="match status" value="1"/>
</dbReference>
<sequence>MARESFTRAIGEEVRAVGRTVDRAGVRFLIIGISRLPPALTCRPVRADTMTNALPSLPTNDFIAGIEAVAPRFDTAHYPQQNLPADDWTLLTRAGVLLPTLPTEYGGRDSHVEMCRVVEAVSEWNLPLGMYVTVITGVALRPIALWASEEAKREVLPQYAGGDPMVAGFASTEPGCGSAMSGMTTTFDEVEDGYRIRGRKHWQAFSSSAHWWLVSAKNDDRGREYGYFIVKRSEGFRTLQPYEPLGLKVIDYGLNEIDAVVPPHRRIHADGRNLKPMVEMLMASRAMMAAMGCGFLRRLSREAHAYADRRRIGPGPQSAIRFVRYRLAAIDTSFTVCAALNDYLQTSLDMKAEMLGAFPAVQAIKTVATERMLSAAHHYQQLAGGEGYRCGSPTNISGQAFLDARVYTIFDGTNDLLSQQLTEFCLARTGGLPLSKFLAEWPLTASAITSQGIDLGFLDRDLRQEHLVLAGRAIAYAFTIGQVMRWSAKAGPDAGRRARAAIEFLKADIAGVATEFGLLSSGVLGIEDGAVPPPAGVRFSRSVPVPAEA</sequence>
<dbReference type="AlphaFoldDB" id="A0A4R4PAU5"/>
<dbReference type="Pfam" id="PF02770">
    <property type="entry name" value="Acyl-CoA_dh_M"/>
    <property type="match status" value="1"/>
</dbReference>
<dbReference type="GO" id="GO:0050660">
    <property type="term" value="F:flavin adenine dinucleotide binding"/>
    <property type="evidence" value="ECO:0007669"/>
    <property type="project" value="InterPro"/>
</dbReference>
<dbReference type="GO" id="GO:0046359">
    <property type="term" value="P:butyrate catabolic process"/>
    <property type="evidence" value="ECO:0007669"/>
    <property type="project" value="TreeGrafter"/>
</dbReference>
<dbReference type="Pfam" id="PF00441">
    <property type="entry name" value="Acyl-CoA_dh_1"/>
    <property type="match status" value="1"/>
</dbReference>
<dbReference type="PANTHER" id="PTHR43884:SF12">
    <property type="entry name" value="ISOVALERYL-COA DEHYDROGENASE, MITOCHONDRIAL-RELATED"/>
    <property type="match status" value="1"/>
</dbReference>
<reference evidence="9 10" key="1">
    <citation type="submission" date="2019-03" db="EMBL/GenBank/DDBJ databases">
        <title>Draft genome sequences of novel Actinobacteria.</title>
        <authorList>
            <person name="Sahin N."/>
            <person name="Ay H."/>
            <person name="Saygin H."/>
        </authorList>
    </citation>
    <scope>NUCLEOTIDE SEQUENCE [LARGE SCALE GENOMIC DNA]</scope>
    <source>
        <strain evidence="9 10">DSM 45347</strain>
    </source>
</reference>
<evidence type="ECO:0000256" key="4">
    <source>
        <dbReference type="ARBA" id="ARBA00022827"/>
    </source>
</evidence>
<gene>
    <name evidence="9" type="ORF">E1284_07225</name>
</gene>
<dbReference type="InterPro" id="IPR013786">
    <property type="entry name" value="AcylCoA_DH/ox_N"/>
</dbReference>
<comment type="caution">
    <text evidence="9">The sequence shown here is derived from an EMBL/GenBank/DDBJ whole genome shotgun (WGS) entry which is preliminary data.</text>
</comment>
<dbReference type="InterPro" id="IPR046373">
    <property type="entry name" value="Acyl-CoA_Oxase/DH_mid-dom_sf"/>
</dbReference>
<feature type="domain" description="Acyl-CoA dehydrogenase/oxidase C-terminal" evidence="6">
    <location>
        <begin position="278"/>
        <end position="422"/>
    </location>
</feature>
<evidence type="ECO:0000256" key="5">
    <source>
        <dbReference type="RuleBase" id="RU362125"/>
    </source>
</evidence>
<evidence type="ECO:0000256" key="1">
    <source>
        <dbReference type="ARBA" id="ARBA00001974"/>
    </source>
</evidence>
<dbReference type="EMBL" id="SMJW01000023">
    <property type="protein sequence ID" value="TDC18103.1"/>
    <property type="molecule type" value="Genomic_DNA"/>
</dbReference>
<evidence type="ECO:0000256" key="3">
    <source>
        <dbReference type="ARBA" id="ARBA00022630"/>
    </source>
</evidence>
<dbReference type="Gene3D" id="1.20.140.10">
    <property type="entry name" value="Butyryl-CoA Dehydrogenase, subunit A, domain 3"/>
    <property type="match status" value="1"/>
</dbReference>
<evidence type="ECO:0000259" key="7">
    <source>
        <dbReference type="Pfam" id="PF02770"/>
    </source>
</evidence>
<dbReference type="InterPro" id="IPR009100">
    <property type="entry name" value="AcylCoA_DH/oxidase_NM_dom_sf"/>
</dbReference>
<dbReference type="Proteomes" id="UP000295431">
    <property type="component" value="Unassembled WGS sequence"/>
</dbReference>
<dbReference type="InterPro" id="IPR006091">
    <property type="entry name" value="Acyl-CoA_Oxase/DH_mid-dom"/>
</dbReference>
<keyword evidence="4 5" id="KW-0274">FAD</keyword>
<dbReference type="PANTHER" id="PTHR43884">
    <property type="entry name" value="ACYL-COA DEHYDROGENASE"/>
    <property type="match status" value="1"/>
</dbReference>
<comment type="similarity">
    <text evidence="2 5">Belongs to the acyl-CoA dehydrogenase family.</text>
</comment>
<dbReference type="Pfam" id="PF02771">
    <property type="entry name" value="Acyl-CoA_dh_N"/>
    <property type="match status" value="1"/>
</dbReference>
<evidence type="ECO:0000259" key="8">
    <source>
        <dbReference type="Pfam" id="PF02771"/>
    </source>
</evidence>
<evidence type="ECO:0000313" key="10">
    <source>
        <dbReference type="Proteomes" id="UP000295431"/>
    </source>
</evidence>
<organism evidence="9 10">
    <name type="scientific">Actinomadura bangladeshensis</name>
    <dbReference type="NCBI Taxonomy" id="453573"/>
    <lineage>
        <taxon>Bacteria</taxon>
        <taxon>Bacillati</taxon>
        <taxon>Actinomycetota</taxon>
        <taxon>Actinomycetes</taxon>
        <taxon>Streptosporangiales</taxon>
        <taxon>Thermomonosporaceae</taxon>
        <taxon>Actinomadura</taxon>
    </lineage>
</organism>
<evidence type="ECO:0000256" key="2">
    <source>
        <dbReference type="ARBA" id="ARBA00009347"/>
    </source>
</evidence>
<evidence type="ECO:0000259" key="6">
    <source>
        <dbReference type="Pfam" id="PF00441"/>
    </source>
</evidence>
<dbReference type="OrthoDB" id="9802867at2"/>
<keyword evidence="3 5" id="KW-0285">Flavoprotein</keyword>
<dbReference type="InterPro" id="IPR009075">
    <property type="entry name" value="AcylCo_DH/oxidase_C"/>
</dbReference>
<name>A0A4R4PAU5_9ACTN</name>
<dbReference type="GO" id="GO:0033539">
    <property type="term" value="P:fatty acid beta-oxidation using acyl-CoA dehydrogenase"/>
    <property type="evidence" value="ECO:0007669"/>
    <property type="project" value="TreeGrafter"/>
</dbReference>
<protein>
    <submittedName>
        <fullName evidence="9">Acyl-CoA dehydrogenase</fullName>
    </submittedName>
</protein>
<proteinExistence type="inferred from homology"/>
<keyword evidence="5" id="KW-0560">Oxidoreductase</keyword>
<dbReference type="InterPro" id="IPR037069">
    <property type="entry name" value="AcylCoA_DH/ox_N_sf"/>
</dbReference>
<accession>A0A4R4PAU5</accession>
<dbReference type="SUPFAM" id="SSF47203">
    <property type="entry name" value="Acyl-CoA dehydrogenase C-terminal domain-like"/>
    <property type="match status" value="1"/>
</dbReference>
<dbReference type="Gene3D" id="1.10.540.10">
    <property type="entry name" value="Acyl-CoA dehydrogenase/oxidase, N-terminal domain"/>
    <property type="match status" value="1"/>
</dbReference>
<evidence type="ECO:0000313" key="9">
    <source>
        <dbReference type="EMBL" id="TDC18103.1"/>
    </source>
</evidence>
<feature type="domain" description="Acyl-CoA oxidase/dehydrogenase middle" evidence="7">
    <location>
        <begin position="169"/>
        <end position="251"/>
    </location>
</feature>
<feature type="domain" description="Acyl-CoA dehydrogenase/oxidase N-terminal" evidence="8">
    <location>
        <begin position="69"/>
        <end position="163"/>
    </location>
</feature>
<dbReference type="SUPFAM" id="SSF56645">
    <property type="entry name" value="Acyl-CoA dehydrogenase NM domain-like"/>
    <property type="match status" value="1"/>
</dbReference>
<comment type="cofactor">
    <cofactor evidence="1 5">
        <name>FAD</name>
        <dbReference type="ChEBI" id="CHEBI:57692"/>
    </cofactor>
</comment>